<dbReference type="OrthoDB" id="430647at2759"/>
<name>A0A3M7PAX7_BRAPC</name>
<comment type="caution">
    <text evidence="1">The sequence shown here is derived from an EMBL/GenBank/DDBJ whole genome shotgun (WGS) entry which is preliminary data.</text>
</comment>
<dbReference type="AlphaFoldDB" id="A0A3M7PAX7"/>
<dbReference type="EMBL" id="REGN01012291">
    <property type="protein sequence ID" value="RMZ96256.1"/>
    <property type="molecule type" value="Genomic_DNA"/>
</dbReference>
<proteinExistence type="predicted"/>
<reference evidence="1 2" key="1">
    <citation type="journal article" date="2018" name="Sci. Rep.">
        <title>Genomic signatures of local adaptation to the degree of environmental predictability in rotifers.</title>
        <authorList>
            <person name="Franch-Gras L."/>
            <person name="Hahn C."/>
            <person name="Garcia-Roger E.M."/>
            <person name="Carmona M.J."/>
            <person name="Serra M."/>
            <person name="Gomez A."/>
        </authorList>
    </citation>
    <scope>NUCLEOTIDE SEQUENCE [LARGE SCALE GENOMIC DNA]</scope>
    <source>
        <strain evidence="1">HYR1</strain>
    </source>
</reference>
<evidence type="ECO:0000313" key="2">
    <source>
        <dbReference type="Proteomes" id="UP000276133"/>
    </source>
</evidence>
<dbReference type="Proteomes" id="UP000276133">
    <property type="component" value="Unassembled WGS sequence"/>
</dbReference>
<gene>
    <name evidence="1" type="ORF">BpHYR1_004581</name>
</gene>
<keyword evidence="2" id="KW-1185">Reference proteome</keyword>
<evidence type="ECO:0000313" key="1">
    <source>
        <dbReference type="EMBL" id="RMZ96256.1"/>
    </source>
</evidence>
<accession>A0A3M7PAX7</accession>
<dbReference type="PANTHER" id="PTHR38566:SF1">
    <property type="entry name" value="CHROMOSOME UNDETERMINED SCAFFOLD_18, WHOLE GENOME SHOTGUN SEQUENCE"/>
    <property type="match status" value="1"/>
</dbReference>
<organism evidence="1 2">
    <name type="scientific">Brachionus plicatilis</name>
    <name type="common">Marine rotifer</name>
    <name type="synonym">Brachionus muelleri</name>
    <dbReference type="NCBI Taxonomy" id="10195"/>
    <lineage>
        <taxon>Eukaryota</taxon>
        <taxon>Metazoa</taxon>
        <taxon>Spiralia</taxon>
        <taxon>Gnathifera</taxon>
        <taxon>Rotifera</taxon>
        <taxon>Eurotatoria</taxon>
        <taxon>Monogononta</taxon>
        <taxon>Pseudotrocha</taxon>
        <taxon>Ploima</taxon>
        <taxon>Brachionidae</taxon>
        <taxon>Brachionus</taxon>
    </lineage>
</organism>
<dbReference type="STRING" id="10195.A0A3M7PAX7"/>
<protein>
    <submittedName>
        <fullName evidence="1">Actin-binding IPP-like</fullName>
    </submittedName>
</protein>
<dbReference type="PANTHER" id="PTHR38566">
    <property type="entry name" value="RNA_LIG_T4_1 DOMAIN-CONTAINING PROTEIN"/>
    <property type="match status" value="1"/>
</dbReference>
<sequence length="463" mass="54112">MVLKLEDLLDFFQSNLSEIHFGQLKNLKKQQDLIKVEEFLSWARRTKNLKITSYDIPSSILKNSKLHDIKIDSRGPDDKVYDKNEELRLKVARGNSILETNQNGKIDHKLVIYALRKFTGGLGDEDDLDRNSKDWKNYFIRDFSYVRQVFSLQKANGEAAHFSCSWIDGEFLLCSGSKNVHLVFKNKNDLMNFTEQRFSYAKIISETILNFLDRLDTDLKIKFLSFLCLFNLTVVFEILNPDTQHVEDLSYLTEPLLMFITFTSNVIDPKPNSLCSMAPDCAIQIANLFKLNTVKMEIVDHSSIEDHLCKIRKDHSYEGVVLYFLDSEFNVIGLLKKKTAWYIIVRAIREKLRYHTSPKNNASICELETRVKSRLKSIQNWIGFSDKECDEWLALLTQFCQWFDERFKKNFISRDDFSNKFPVLWSKFLDESSLTDKIEISINQNENSTIKNLNENIEKMSLN</sequence>